<accession>A0A2I3HTH9</accession>
<keyword evidence="2" id="KW-1185">Reference proteome</keyword>
<reference evidence="1" key="3">
    <citation type="submission" date="2025-09" db="UniProtKB">
        <authorList>
            <consortium name="Ensembl"/>
        </authorList>
    </citation>
    <scope>IDENTIFICATION</scope>
</reference>
<name>A0A2I3HTH9_NOMLE</name>
<organism evidence="1 2">
    <name type="scientific">Nomascus leucogenys</name>
    <name type="common">Northern white-cheeked gibbon</name>
    <name type="synonym">Hylobates leucogenys</name>
    <dbReference type="NCBI Taxonomy" id="61853"/>
    <lineage>
        <taxon>Eukaryota</taxon>
        <taxon>Metazoa</taxon>
        <taxon>Chordata</taxon>
        <taxon>Craniata</taxon>
        <taxon>Vertebrata</taxon>
        <taxon>Euteleostomi</taxon>
        <taxon>Mammalia</taxon>
        <taxon>Eutheria</taxon>
        <taxon>Euarchontoglires</taxon>
        <taxon>Primates</taxon>
        <taxon>Haplorrhini</taxon>
        <taxon>Catarrhini</taxon>
        <taxon>Hylobatidae</taxon>
        <taxon>Nomascus</taxon>
    </lineage>
</organism>
<dbReference type="EMBL" id="ADFV01072313">
    <property type="status" value="NOT_ANNOTATED_CDS"/>
    <property type="molecule type" value="Genomic_DNA"/>
</dbReference>
<reference evidence="1" key="2">
    <citation type="submission" date="2025-08" db="UniProtKB">
        <authorList>
            <consortium name="Ensembl"/>
        </authorList>
    </citation>
    <scope>IDENTIFICATION</scope>
</reference>
<reference evidence="1 2" key="1">
    <citation type="submission" date="2012-10" db="EMBL/GenBank/DDBJ databases">
        <authorList>
            <consortium name="Gibbon Genome Sequencing Consortium"/>
        </authorList>
    </citation>
    <scope>NUCLEOTIDE SEQUENCE [LARGE SCALE GENOMIC DNA]</scope>
</reference>
<dbReference type="Proteomes" id="UP000001073">
    <property type="component" value="Chromosome X"/>
</dbReference>
<dbReference type="GeneTree" id="ENSGT00950000182886"/>
<proteinExistence type="predicted"/>
<sequence length="123" mass="14030">PATLTGLPEGRAGLRRGLRAVFERNSQTNSVYGRHAPPSCRLREPAQAAWVVQGLPLLALPLYQYASESTPRLRSAPNCILLAMFFFWLVVNGHVDKHPFRSYPKESQKNRRYWIQNTKGRLI</sequence>
<dbReference type="AlphaFoldDB" id="A0A2I3HTH9"/>
<dbReference type="Ensembl" id="ENSNLET00000055152.1">
    <property type="protein sequence ID" value="ENSNLEP00000046781.1"/>
    <property type="gene ID" value="ENSNLEG00000032994.1"/>
</dbReference>
<evidence type="ECO:0000313" key="2">
    <source>
        <dbReference type="Proteomes" id="UP000001073"/>
    </source>
</evidence>
<evidence type="ECO:0000313" key="1">
    <source>
        <dbReference type="Ensembl" id="ENSNLEP00000046781.1"/>
    </source>
</evidence>
<protein>
    <submittedName>
        <fullName evidence="1">Uncharacterized protein</fullName>
    </submittedName>
</protein>